<name>A0ABP8RPT3_9MYCO</name>
<dbReference type="InterPro" id="IPR043138">
    <property type="entry name" value="GGT_lsub"/>
</dbReference>
<dbReference type="InterPro" id="IPR043137">
    <property type="entry name" value="GGT_ssub_C"/>
</dbReference>
<comment type="caution">
    <text evidence="1">The sequence shown here is derived from an EMBL/GenBank/DDBJ whole genome shotgun (WGS) entry which is preliminary data.</text>
</comment>
<proteinExistence type="predicted"/>
<dbReference type="EMBL" id="BAABGF010000032">
    <property type="protein sequence ID" value="GAA4544544.1"/>
    <property type="molecule type" value="Genomic_DNA"/>
</dbReference>
<evidence type="ECO:0000313" key="2">
    <source>
        <dbReference type="Proteomes" id="UP001501417"/>
    </source>
</evidence>
<dbReference type="PANTHER" id="PTHR43881">
    <property type="entry name" value="GAMMA-GLUTAMYLTRANSPEPTIDASE (AFU_ORTHOLOGUE AFUA_4G13580)"/>
    <property type="match status" value="1"/>
</dbReference>
<dbReference type="PRINTS" id="PR01210">
    <property type="entry name" value="GGTRANSPTASE"/>
</dbReference>
<keyword evidence="2" id="KW-1185">Reference proteome</keyword>
<dbReference type="InterPro" id="IPR052896">
    <property type="entry name" value="GGT-like_enzyme"/>
</dbReference>
<accession>A0ABP8RPT3</accession>
<evidence type="ECO:0000313" key="1">
    <source>
        <dbReference type="EMBL" id="GAA4544544.1"/>
    </source>
</evidence>
<dbReference type="SUPFAM" id="SSF56235">
    <property type="entry name" value="N-terminal nucleophile aminohydrolases (Ntn hydrolases)"/>
    <property type="match status" value="1"/>
</dbReference>
<dbReference type="Gene3D" id="3.60.20.40">
    <property type="match status" value="1"/>
</dbReference>
<reference evidence="2" key="1">
    <citation type="journal article" date="2019" name="Int. J. Syst. Evol. Microbiol.">
        <title>The Global Catalogue of Microorganisms (GCM) 10K type strain sequencing project: providing services to taxonomists for standard genome sequencing and annotation.</title>
        <authorList>
            <consortium name="The Broad Institute Genomics Platform"/>
            <consortium name="The Broad Institute Genome Sequencing Center for Infectious Disease"/>
            <person name="Wu L."/>
            <person name="Ma J."/>
        </authorList>
    </citation>
    <scope>NUCLEOTIDE SEQUENCE [LARGE SCALE GENOMIC DNA]</scope>
    <source>
        <strain evidence="2">JCM 17782</strain>
    </source>
</reference>
<organism evidence="1 2">
    <name type="scientific">Mycobacterium paraffinicum</name>
    <dbReference type="NCBI Taxonomy" id="53378"/>
    <lineage>
        <taxon>Bacteria</taxon>
        <taxon>Bacillati</taxon>
        <taxon>Actinomycetota</taxon>
        <taxon>Actinomycetes</taxon>
        <taxon>Mycobacteriales</taxon>
        <taxon>Mycobacteriaceae</taxon>
        <taxon>Mycobacterium</taxon>
    </lineage>
</organism>
<dbReference type="Proteomes" id="UP001501417">
    <property type="component" value="Unassembled WGS sequence"/>
</dbReference>
<dbReference type="Gene3D" id="1.10.246.130">
    <property type="match status" value="1"/>
</dbReference>
<dbReference type="InterPro" id="IPR029055">
    <property type="entry name" value="Ntn_hydrolases_N"/>
</dbReference>
<sequence length="552" mass="58542">MPLATVRHASAALGTERHASATLAKVTAPFDWEFPYAWPRKPMLADNVVCTSQPLAAQAGLRMLADGGSAVDAAIATAIALTVVEPVSNGIGSDAFAIVWDGRRLHGLNASGRSPAAWTPEYFGGDAVPVVGWNAVTVPGAVSAWTELHAKFGKLQFEKLFEPAIGYARNGFLVSPTVAEQWAAQLPLFENQPGFAAAFMPAGRAPKPGERFSFADQAATLEKIATTNGDAFYRGELAAQLEAHALANDGVMRASDLATHRVDWVGTIRGSYRGYTVHEIPPNGHGIVALIALGILQHFDMGSFPVDSADSVHLQIEAVKLAFADAQAYVADIEHMPVRPEHLLDADYLRQRAALIDRARARPASAGAPRGGTVYLTAADAAGTMVSMIQSNYMGFGSGVVVPGTGISLQNRGANFAAAEGHPNRVGPAKRPYHTIIPGFVTKDGAPVMSFGVMGGTMQPQGHTQVMVRIADHGQNPQAACDGPRFRWVQGMQVSCEKGFPAATLDGLRRRGHDLVAVDDYNQFGSCQAIWRLDGGYLAASDPRRDGQAAGF</sequence>
<dbReference type="Pfam" id="PF01019">
    <property type="entry name" value="G_glu_transpept"/>
    <property type="match status" value="1"/>
</dbReference>
<gene>
    <name evidence="1" type="primary">ggtA</name>
    <name evidence="1" type="ORF">GCM10023161_31400</name>
</gene>
<dbReference type="PANTHER" id="PTHR43881:SF1">
    <property type="entry name" value="GAMMA-GLUTAMYLTRANSPEPTIDASE (AFU_ORTHOLOGUE AFUA_4G13580)"/>
    <property type="match status" value="1"/>
</dbReference>
<protein>
    <submittedName>
        <fullName evidence="1">Gamma-glutamyltranspeptidase GgtA</fullName>
    </submittedName>
</protein>